<dbReference type="eggNOG" id="COG0084">
    <property type="taxonomic scope" value="Bacteria"/>
</dbReference>
<dbReference type="GO" id="GO:0004527">
    <property type="term" value="F:exonuclease activity"/>
    <property type="evidence" value="ECO:0007669"/>
    <property type="project" value="UniProtKB-KW"/>
</dbReference>
<dbReference type="InterPro" id="IPR001130">
    <property type="entry name" value="TatD-like"/>
</dbReference>
<keyword evidence="9" id="KW-1185">Reference proteome</keyword>
<protein>
    <submittedName>
        <fullName evidence="8">Type V secretory pathway protein</fullName>
    </submittedName>
</protein>
<dbReference type="Gene3D" id="3.20.20.140">
    <property type="entry name" value="Metal-dependent hydrolases"/>
    <property type="match status" value="1"/>
</dbReference>
<keyword evidence="3 7" id="KW-0479">Metal-binding</keyword>
<dbReference type="RefSeq" id="WP_005000605.1">
    <property type="nucleotide sequence ID" value="NZ_CH672427.1"/>
</dbReference>
<evidence type="ECO:0000256" key="6">
    <source>
        <dbReference type="ARBA" id="ARBA00022842"/>
    </source>
</evidence>
<gene>
    <name evidence="8" type="ORF">NB231_06246</name>
</gene>
<evidence type="ECO:0000256" key="4">
    <source>
        <dbReference type="ARBA" id="ARBA00022801"/>
    </source>
</evidence>
<reference evidence="8" key="1">
    <citation type="submission" date="2006-02" db="EMBL/GenBank/DDBJ databases">
        <authorList>
            <person name="Waterbury J."/>
            <person name="Ferriera S."/>
            <person name="Johnson J."/>
            <person name="Kravitz S."/>
            <person name="Halpern A."/>
            <person name="Remington K."/>
            <person name="Beeson K."/>
            <person name="Tran B."/>
            <person name="Rogers Y.-H."/>
            <person name="Friedman R."/>
            <person name="Venter J.C."/>
        </authorList>
    </citation>
    <scope>NUCLEOTIDE SEQUENCE [LARGE SCALE GENOMIC DNA]</scope>
    <source>
        <strain evidence="8">Nb-231</strain>
    </source>
</reference>
<keyword evidence="6" id="KW-0460">Magnesium</keyword>
<dbReference type="SUPFAM" id="SSF51556">
    <property type="entry name" value="Metallo-dependent hydrolases"/>
    <property type="match status" value="1"/>
</dbReference>
<dbReference type="Pfam" id="PF01026">
    <property type="entry name" value="TatD_DNase"/>
    <property type="match status" value="1"/>
</dbReference>
<sequence>MSDACELVDIGVNLTHRRFDRDRDEVIERAIEAGVTTLILTGADPDGSKAALELARQRPELLWSTAGVHPHHAREWSAETTSEIRELAADPRVVAIGETGLDFNRDFSPHSVQERVFTRQLELAVELQRPVFLHQRDAQMRFLAILRDYRDSLAEAVVHCFTGGREELWPYLDLDLYIGITGWLCDERRGGLLQSCVRDIPENRLMIETDAPYLTPRDLEPKPKDGRNEPAFLPHILRRLAQLRGRDTRQLASTTTAVARRFFRLG</sequence>
<dbReference type="CDD" id="cd01310">
    <property type="entry name" value="TatD_DNAse"/>
    <property type="match status" value="1"/>
</dbReference>
<dbReference type="FunFam" id="3.20.20.140:FF:000018">
    <property type="entry name" value="3'-5' ssDNA/RNA exonuclease TatD"/>
    <property type="match status" value="1"/>
</dbReference>
<dbReference type="STRING" id="314278.NB231_06246"/>
<feature type="binding site" evidence="7">
    <location>
        <position position="159"/>
    </location>
    <ligand>
        <name>a divalent metal cation</name>
        <dbReference type="ChEBI" id="CHEBI:60240"/>
        <label>2</label>
    </ligand>
</feature>
<dbReference type="PIRSF" id="PIRSF005902">
    <property type="entry name" value="DNase_TatD"/>
    <property type="match status" value="1"/>
</dbReference>
<evidence type="ECO:0000313" key="9">
    <source>
        <dbReference type="Proteomes" id="UP000003374"/>
    </source>
</evidence>
<feature type="binding site" evidence="7">
    <location>
        <position position="210"/>
    </location>
    <ligand>
        <name>a divalent metal cation</name>
        <dbReference type="ChEBI" id="CHEBI:60240"/>
        <label>1</label>
    </ligand>
</feature>
<keyword evidence="2" id="KW-0540">Nuclease</keyword>
<name>A4BQW6_9GAMM</name>
<evidence type="ECO:0000256" key="1">
    <source>
        <dbReference type="ARBA" id="ARBA00022490"/>
    </source>
</evidence>
<feature type="binding site" evidence="7">
    <location>
        <position position="134"/>
    </location>
    <ligand>
        <name>a divalent metal cation</name>
        <dbReference type="ChEBI" id="CHEBI:60240"/>
        <label>2</label>
    </ligand>
</feature>
<evidence type="ECO:0000256" key="7">
    <source>
        <dbReference type="PIRSR" id="PIRSR005902-1"/>
    </source>
</evidence>
<dbReference type="EMBL" id="AAOF01000005">
    <property type="protein sequence ID" value="EAR21966.1"/>
    <property type="molecule type" value="Genomic_DNA"/>
</dbReference>
<comment type="caution">
    <text evidence="8">The sequence shown here is derived from an EMBL/GenBank/DDBJ whole genome shotgun (WGS) entry which is preliminary data.</text>
</comment>
<keyword evidence="1" id="KW-0963">Cytoplasm</keyword>
<dbReference type="PANTHER" id="PTHR10060">
    <property type="entry name" value="TATD FAMILY DEOXYRIBONUCLEASE"/>
    <property type="match status" value="1"/>
</dbReference>
<organism evidence="8 9">
    <name type="scientific">Nitrococcus mobilis Nb-231</name>
    <dbReference type="NCBI Taxonomy" id="314278"/>
    <lineage>
        <taxon>Bacteria</taxon>
        <taxon>Pseudomonadati</taxon>
        <taxon>Pseudomonadota</taxon>
        <taxon>Gammaproteobacteria</taxon>
        <taxon>Chromatiales</taxon>
        <taxon>Ectothiorhodospiraceae</taxon>
        <taxon>Nitrococcus</taxon>
    </lineage>
</organism>
<evidence type="ECO:0000313" key="8">
    <source>
        <dbReference type="EMBL" id="EAR21966.1"/>
    </source>
</evidence>
<keyword evidence="5" id="KW-0269">Exonuclease</keyword>
<keyword evidence="4" id="KW-0378">Hydrolase</keyword>
<dbReference type="AlphaFoldDB" id="A4BQW6"/>
<dbReference type="GO" id="GO:0046872">
    <property type="term" value="F:metal ion binding"/>
    <property type="evidence" value="ECO:0007669"/>
    <property type="project" value="UniProtKB-KW"/>
</dbReference>
<proteinExistence type="predicted"/>
<evidence type="ECO:0000256" key="5">
    <source>
        <dbReference type="ARBA" id="ARBA00022839"/>
    </source>
</evidence>
<accession>A4BQW6</accession>
<feature type="binding site" evidence="7">
    <location>
        <position position="98"/>
    </location>
    <ligand>
        <name>a divalent metal cation</name>
        <dbReference type="ChEBI" id="CHEBI:60240"/>
        <label>1</label>
    </ligand>
</feature>
<dbReference type="HOGENOM" id="CLU_031506_1_2_6"/>
<dbReference type="Proteomes" id="UP000003374">
    <property type="component" value="Unassembled WGS sequence"/>
</dbReference>
<dbReference type="PANTHER" id="PTHR10060:SF15">
    <property type="entry name" value="DEOXYRIBONUCLEASE TATDN1"/>
    <property type="match status" value="1"/>
</dbReference>
<evidence type="ECO:0000256" key="3">
    <source>
        <dbReference type="ARBA" id="ARBA00022723"/>
    </source>
</evidence>
<dbReference type="InterPro" id="IPR032466">
    <property type="entry name" value="Metal_Hydrolase"/>
</dbReference>
<dbReference type="OrthoDB" id="9810005at2"/>
<dbReference type="InterPro" id="IPR050891">
    <property type="entry name" value="TatD-type_Hydrolase"/>
</dbReference>
<evidence type="ECO:0000256" key="2">
    <source>
        <dbReference type="ARBA" id="ARBA00022722"/>
    </source>
</evidence>